<evidence type="ECO:0000313" key="4">
    <source>
        <dbReference type="EMBL" id="CAD9078955.1"/>
    </source>
</evidence>
<name>A0A7S1KMU0_9EUKA</name>
<evidence type="ECO:0000259" key="3">
    <source>
        <dbReference type="PROSITE" id="PS50102"/>
    </source>
</evidence>
<dbReference type="EMBL" id="HBGD01002635">
    <property type="protein sequence ID" value="CAD9078955.1"/>
    <property type="molecule type" value="Transcribed_RNA"/>
</dbReference>
<dbReference type="InterPro" id="IPR035979">
    <property type="entry name" value="RBD_domain_sf"/>
</dbReference>
<organism evidence="4">
    <name type="scientific">Percolomonas cosmopolitus</name>
    <dbReference type="NCBI Taxonomy" id="63605"/>
    <lineage>
        <taxon>Eukaryota</taxon>
        <taxon>Discoba</taxon>
        <taxon>Heterolobosea</taxon>
        <taxon>Tetramitia</taxon>
        <taxon>Eutetramitia</taxon>
        <taxon>Percolomonadidae</taxon>
        <taxon>Percolomonas</taxon>
    </lineage>
</organism>
<reference evidence="4" key="1">
    <citation type="submission" date="2021-01" db="EMBL/GenBank/DDBJ databases">
        <authorList>
            <person name="Corre E."/>
            <person name="Pelletier E."/>
            <person name="Niang G."/>
            <person name="Scheremetjew M."/>
            <person name="Finn R."/>
            <person name="Kale V."/>
            <person name="Holt S."/>
            <person name="Cochrane G."/>
            <person name="Meng A."/>
            <person name="Brown T."/>
            <person name="Cohen L."/>
        </authorList>
    </citation>
    <scope>NUCLEOTIDE SEQUENCE</scope>
    <source>
        <strain evidence="4">WS</strain>
    </source>
</reference>
<dbReference type="AlphaFoldDB" id="A0A7S1KMU0"/>
<feature type="compositionally biased region" description="Basic and acidic residues" evidence="2">
    <location>
        <begin position="186"/>
        <end position="197"/>
    </location>
</feature>
<feature type="domain" description="RRM" evidence="3">
    <location>
        <begin position="89"/>
        <end position="155"/>
    </location>
</feature>
<dbReference type="GO" id="GO:0003723">
    <property type="term" value="F:RNA binding"/>
    <property type="evidence" value="ECO:0007669"/>
    <property type="project" value="UniProtKB-UniRule"/>
</dbReference>
<evidence type="ECO:0000256" key="2">
    <source>
        <dbReference type="SAM" id="MobiDB-lite"/>
    </source>
</evidence>
<dbReference type="InterPro" id="IPR012677">
    <property type="entry name" value="Nucleotide-bd_a/b_plait_sf"/>
</dbReference>
<dbReference type="SUPFAM" id="SSF54928">
    <property type="entry name" value="RNA-binding domain, RBD"/>
    <property type="match status" value="1"/>
</dbReference>
<feature type="region of interest" description="Disordered" evidence="2">
    <location>
        <begin position="173"/>
        <end position="218"/>
    </location>
</feature>
<protein>
    <recommendedName>
        <fullName evidence="3">RRM domain-containing protein</fullName>
    </recommendedName>
</protein>
<dbReference type="PROSITE" id="PS50102">
    <property type="entry name" value="RRM"/>
    <property type="match status" value="2"/>
</dbReference>
<proteinExistence type="predicted"/>
<dbReference type="InterPro" id="IPR000504">
    <property type="entry name" value="RRM_dom"/>
</dbReference>
<dbReference type="SMART" id="SM00360">
    <property type="entry name" value="RRM"/>
    <property type="match status" value="2"/>
</dbReference>
<evidence type="ECO:0000256" key="1">
    <source>
        <dbReference type="PROSITE-ProRule" id="PRU00176"/>
    </source>
</evidence>
<sequence length="218" mass="24900">MTKRKRSSQQESSILCVTNFPDYLQPKDLESYFKEIGSIKKITMFYDKESRVKAYVQFETDLTTDALKFNRASIENERIRLRFAIPQDRDVVFSNVAKSVTEDQLKTEYLNEIGQVQEVQQLSETAYKVRFATVDEAREAIDYDGADIEGQVISVIQLRLSAKDLQKIMLAEESVEEANEGEAADEAPKKRQKKEDVAAAGKKRGKKSDKKGKKQSQK</sequence>
<accession>A0A7S1KMU0</accession>
<keyword evidence="1" id="KW-0694">RNA-binding</keyword>
<dbReference type="CDD" id="cd00590">
    <property type="entry name" value="RRM_SF"/>
    <property type="match status" value="2"/>
</dbReference>
<feature type="compositionally biased region" description="Acidic residues" evidence="2">
    <location>
        <begin position="173"/>
        <end position="185"/>
    </location>
</feature>
<dbReference type="Pfam" id="PF00076">
    <property type="entry name" value="RRM_1"/>
    <property type="match status" value="1"/>
</dbReference>
<gene>
    <name evidence="4" type="ORF">PCOS0759_LOCUS2187</name>
</gene>
<dbReference type="Gene3D" id="3.30.70.330">
    <property type="match status" value="2"/>
</dbReference>
<feature type="compositionally biased region" description="Basic residues" evidence="2">
    <location>
        <begin position="201"/>
        <end position="218"/>
    </location>
</feature>
<feature type="domain" description="RRM" evidence="3">
    <location>
        <begin position="13"/>
        <end position="86"/>
    </location>
</feature>